<name>A0A4W3I6W8_CALMI</name>
<organism evidence="2 3">
    <name type="scientific">Callorhinchus milii</name>
    <name type="common">Ghost shark</name>
    <dbReference type="NCBI Taxonomy" id="7868"/>
    <lineage>
        <taxon>Eukaryota</taxon>
        <taxon>Metazoa</taxon>
        <taxon>Chordata</taxon>
        <taxon>Craniata</taxon>
        <taxon>Vertebrata</taxon>
        <taxon>Chondrichthyes</taxon>
        <taxon>Holocephali</taxon>
        <taxon>Chimaeriformes</taxon>
        <taxon>Callorhinchidae</taxon>
        <taxon>Callorhinchus</taxon>
    </lineage>
</organism>
<reference evidence="2" key="5">
    <citation type="submission" date="2025-09" db="UniProtKB">
        <authorList>
            <consortium name="Ensembl"/>
        </authorList>
    </citation>
    <scope>IDENTIFICATION</scope>
</reference>
<keyword evidence="3" id="KW-1185">Reference proteome</keyword>
<reference evidence="3" key="2">
    <citation type="journal article" date="2007" name="PLoS Biol.">
        <title>Survey sequencing and comparative analysis of the elephant shark (Callorhinchus milii) genome.</title>
        <authorList>
            <person name="Venkatesh B."/>
            <person name="Kirkness E.F."/>
            <person name="Loh Y.H."/>
            <person name="Halpern A.L."/>
            <person name="Lee A.P."/>
            <person name="Johnson J."/>
            <person name="Dandona N."/>
            <person name="Viswanathan L.D."/>
            <person name="Tay A."/>
            <person name="Venter J.C."/>
            <person name="Strausberg R.L."/>
            <person name="Brenner S."/>
        </authorList>
    </citation>
    <scope>NUCLEOTIDE SEQUENCE [LARGE SCALE GENOMIC DNA]</scope>
</reference>
<evidence type="ECO:0000313" key="3">
    <source>
        <dbReference type="Proteomes" id="UP000314986"/>
    </source>
</evidence>
<reference evidence="3" key="1">
    <citation type="journal article" date="2006" name="Science">
        <title>Ancient noncoding elements conserved in the human genome.</title>
        <authorList>
            <person name="Venkatesh B."/>
            <person name="Kirkness E.F."/>
            <person name="Loh Y.H."/>
            <person name="Halpern A.L."/>
            <person name="Lee A.P."/>
            <person name="Johnson J."/>
            <person name="Dandona N."/>
            <person name="Viswanathan L.D."/>
            <person name="Tay A."/>
            <person name="Venter J.C."/>
            <person name="Strausberg R.L."/>
            <person name="Brenner S."/>
        </authorList>
    </citation>
    <scope>NUCLEOTIDE SEQUENCE [LARGE SCALE GENOMIC DNA]</scope>
</reference>
<proteinExistence type="predicted"/>
<evidence type="ECO:0000256" key="1">
    <source>
        <dbReference type="SAM" id="SignalP"/>
    </source>
</evidence>
<reference evidence="2" key="4">
    <citation type="submission" date="2025-08" db="UniProtKB">
        <authorList>
            <consortium name="Ensembl"/>
        </authorList>
    </citation>
    <scope>IDENTIFICATION</scope>
</reference>
<dbReference type="InParanoid" id="A0A4W3I6W8"/>
<feature type="chain" id="PRO_5021434354" evidence="1">
    <location>
        <begin position="25"/>
        <end position="68"/>
    </location>
</feature>
<dbReference type="Proteomes" id="UP000314986">
    <property type="component" value="Unassembled WGS sequence"/>
</dbReference>
<reference evidence="3" key="3">
    <citation type="journal article" date="2014" name="Nature">
        <title>Elephant shark genome provides unique insights into gnathostome evolution.</title>
        <authorList>
            <consortium name="International Elephant Shark Genome Sequencing Consortium"/>
            <person name="Venkatesh B."/>
            <person name="Lee A.P."/>
            <person name="Ravi V."/>
            <person name="Maurya A.K."/>
            <person name="Lian M.M."/>
            <person name="Swann J.B."/>
            <person name="Ohta Y."/>
            <person name="Flajnik M.F."/>
            <person name="Sutoh Y."/>
            <person name="Kasahara M."/>
            <person name="Hoon S."/>
            <person name="Gangu V."/>
            <person name="Roy S.W."/>
            <person name="Irimia M."/>
            <person name="Korzh V."/>
            <person name="Kondrychyn I."/>
            <person name="Lim Z.W."/>
            <person name="Tay B.H."/>
            <person name="Tohari S."/>
            <person name="Kong K.W."/>
            <person name="Ho S."/>
            <person name="Lorente-Galdos B."/>
            <person name="Quilez J."/>
            <person name="Marques-Bonet T."/>
            <person name="Raney B.J."/>
            <person name="Ingham P.W."/>
            <person name="Tay A."/>
            <person name="Hillier L.W."/>
            <person name="Minx P."/>
            <person name="Boehm T."/>
            <person name="Wilson R.K."/>
            <person name="Brenner S."/>
            <person name="Warren W.C."/>
        </authorList>
    </citation>
    <scope>NUCLEOTIDE SEQUENCE [LARGE SCALE GENOMIC DNA]</scope>
</reference>
<feature type="signal peptide" evidence="1">
    <location>
        <begin position="1"/>
        <end position="24"/>
    </location>
</feature>
<accession>A0A4W3I6W8</accession>
<dbReference type="Ensembl" id="ENSCMIT00000023598.1">
    <property type="protein sequence ID" value="ENSCMIP00000023201.1"/>
    <property type="gene ID" value="ENSCMIG00000010397.1"/>
</dbReference>
<sequence>MLFYRVSLIIVGGVLDALTKVLVALYEEPEKAAGPEVTDVETLRLEQCSTNSFFSKGLLPQESNPRID</sequence>
<evidence type="ECO:0000313" key="2">
    <source>
        <dbReference type="Ensembl" id="ENSCMIP00000023201.1"/>
    </source>
</evidence>
<dbReference type="AlphaFoldDB" id="A0A4W3I6W8"/>
<protein>
    <submittedName>
        <fullName evidence="2">Uncharacterized protein</fullName>
    </submittedName>
</protein>
<keyword evidence="1" id="KW-0732">Signal</keyword>